<proteinExistence type="predicted"/>
<protein>
    <submittedName>
        <fullName evidence="1">Uncharacterized protein</fullName>
    </submittedName>
</protein>
<name>A0A6G9YFC8_9NOCA</name>
<dbReference type="AlphaFoldDB" id="A0A6G9YFC8"/>
<dbReference type="RefSeq" id="WP_167474682.1">
    <property type="nucleotide sequence ID" value="NZ_CP046172.1"/>
</dbReference>
<dbReference type="Proteomes" id="UP000503540">
    <property type="component" value="Chromosome"/>
</dbReference>
<accession>A0A6G9YFC8</accession>
<dbReference type="EMBL" id="CP046172">
    <property type="protein sequence ID" value="QIS11929.1"/>
    <property type="molecule type" value="Genomic_DNA"/>
</dbReference>
<gene>
    <name evidence="1" type="ORF">F5544_20320</name>
</gene>
<keyword evidence="2" id="KW-1185">Reference proteome</keyword>
<organism evidence="1 2">
    <name type="scientific">Nocardia arthritidis</name>
    <dbReference type="NCBI Taxonomy" id="228602"/>
    <lineage>
        <taxon>Bacteria</taxon>
        <taxon>Bacillati</taxon>
        <taxon>Actinomycetota</taxon>
        <taxon>Actinomycetes</taxon>
        <taxon>Mycobacteriales</taxon>
        <taxon>Nocardiaceae</taxon>
        <taxon>Nocardia</taxon>
    </lineage>
</organism>
<dbReference type="KEGG" id="nah:F5544_20320"/>
<evidence type="ECO:0000313" key="2">
    <source>
        <dbReference type="Proteomes" id="UP000503540"/>
    </source>
</evidence>
<sequence>MFSDSDKAQALVFLDLLTAHARTLARDIYQAEKCSRMEYSQALRYELGTVRACIDRIHRRFPETAQQSVPG</sequence>
<evidence type="ECO:0000313" key="1">
    <source>
        <dbReference type="EMBL" id="QIS11929.1"/>
    </source>
</evidence>
<reference evidence="1 2" key="1">
    <citation type="journal article" date="2019" name="ACS Chem. Biol.">
        <title>Identification and Mobilization of a Cryptic Antibiotic Biosynthesis Gene Locus from a Human-Pathogenic Nocardia Isolate.</title>
        <authorList>
            <person name="Herisse M."/>
            <person name="Ishida K."/>
            <person name="Porter J.L."/>
            <person name="Howden B."/>
            <person name="Hertweck C."/>
            <person name="Stinear T.P."/>
            <person name="Pidot S.J."/>
        </authorList>
    </citation>
    <scope>NUCLEOTIDE SEQUENCE [LARGE SCALE GENOMIC DNA]</scope>
    <source>
        <strain evidence="1 2">AUSMDU00012717</strain>
    </source>
</reference>